<sequence length="149" mass="15768">MKSFSSLLLLCLCGLVLLPAAAHGFSGNETGIHLIIRTIAARVSPYESNVGAEVPLSISAPNASEVSITAHIVEIQDLDFNTTALSTTSPELAISQNSAVLEPRWWWFSQLQHPVSVSQGSRVMHMLDAAPGQSMALLVAVAVAMFALG</sequence>
<keyword evidence="3" id="KW-1185">Reference proteome</keyword>
<feature type="chain" id="PRO_5025480700" evidence="1">
    <location>
        <begin position="25"/>
        <end position="149"/>
    </location>
</feature>
<protein>
    <submittedName>
        <fullName evidence="2">Uncharacterized protein</fullName>
    </submittedName>
</protein>
<name>A0A6A6RF01_9PEZI</name>
<reference evidence="2" key="1">
    <citation type="journal article" date="2020" name="Stud. Mycol.">
        <title>101 Dothideomycetes genomes: a test case for predicting lifestyles and emergence of pathogens.</title>
        <authorList>
            <person name="Haridas S."/>
            <person name="Albert R."/>
            <person name="Binder M."/>
            <person name="Bloem J."/>
            <person name="Labutti K."/>
            <person name="Salamov A."/>
            <person name="Andreopoulos B."/>
            <person name="Baker S."/>
            <person name="Barry K."/>
            <person name="Bills G."/>
            <person name="Bluhm B."/>
            <person name="Cannon C."/>
            <person name="Castanera R."/>
            <person name="Culley D."/>
            <person name="Daum C."/>
            <person name="Ezra D."/>
            <person name="Gonzalez J."/>
            <person name="Henrissat B."/>
            <person name="Kuo A."/>
            <person name="Liang C."/>
            <person name="Lipzen A."/>
            <person name="Lutzoni F."/>
            <person name="Magnuson J."/>
            <person name="Mondo S."/>
            <person name="Nolan M."/>
            <person name="Ohm R."/>
            <person name="Pangilinan J."/>
            <person name="Park H.-J."/>
            <person name="Ramirez L."/>
            <person name="Alfaro M."/>
            <person name="Sun H."/>
            <person name="Tritt A."/>
            <person name="Yoshinaga Y."/>
            <person name="Zwiers L.-H."/>
            <person name="Turgeon B."/>
            <person name="Goodwin S."/>
            <person name="Spatafora J."/>
            <person name="Crous P."/>
            <person name="Grigoriev I."/>
        </authorList>
    </citation>
    <scope>NUCLEOTIDE SEQUENCE</scope>
    <source>
        <strain evidence="2">CBS 269.34</strain>
    </source>
</reference>
<accession>A0A6A6RF01</accession>
<evidence type="ECO:0000256" key="1">
    <source>
        <dbReference type="SAM" id="SignalP"/>
    </source>
</evidence>
<dbReference type="OrthoDB" id="10416046at2759"/>
<proteinExistence type="predicted"/>
<evidence type="ECO:0000313" key="2">
    <source>
        <dbReference type="EMBL" id="KAF2503044.1"/>
    </source>
</evidence>
<dbReference type="AlphaFoldDB" id="A0A6A6RF01"/>
<gene>
    <name evidence="2" type="ORF">BU16DRAFT_555071</name>
</gene>
<dbReference type="EMBL" id="MU004181">
    <property type="protein sequence ID" value="KAF2503044.1"/>
    <property type="molecule type" value="Genomic_DNA"/>
</dbReference>
<feature type="signal peptide" evidence="1">
    <location>
        <begin position="1"/>
        <end position="24"/>
    </location>
</feature>
<organism evidence="2 3">
    <name type="scientific">Lophium mytilinum</name>
    <dbReference type="NCBI Taxonomy" id="390894"/>
    <lineage>
        <taxon>Eukaryota</taxon>
        <taxon>Fungi</taxon>
        <taxon>Dikarya</taxon>
        <taxon>Ascomycota</taxon>
        <taxon>Pezizomycotina</taxon>
        <taxon>Dothideomycetes</taxon>
        <taxon>Pleosporomycetidae</taxon>
        <taxon>Mytilinidiales</taxon>
        <taxon>Mytilinidiaceae</taxon>
        <taxon>Lophium</taxon>
    </lineage>
</organism>
<evidence type="ECO:0000313" key="3">
    <source>
        <dbReference type="Proteomes" id="UP000799750"/>
    </source>
</evidence>
<dbReference type="Proteomes" id="UP000799750">
    <property type="component" value="Unassembled WGS sequence"/>
</dbReference>
<keyword evidence="1" id="KW-0732">Signal</keyword>